<sequence length="146" mass="16511">MGSELSRAGDVYSYGILLLEMFTGKRPTDETFKDDFNLHKFVKISLSNNLPQVVHSALLMGTDQVEERTTTSEVSEIEIDHVGQNNGNNFQRTQNHPLAMDTNLGKCLHSILKIGISCSEEDPRERLNMDDVVKELLHIKNTYMAE</sequence>
<dbReference type="EMBL" id="BTGU01018875">
    <property type="protein sequence ID" value="GMN70844.1"/>
    <property type="molecule type" value="Genomic_DNA"/>
</dbReference>
<dbReference type="SUPFAM" id="SSF56112">
    <property type="entry name" value="Protein kinase-like (PK-like)"/>
    <property type="match status" value="1"/>
</dbReference>
<dbReference type="AlphaFoldDB" id="A0AA88EK18"/>
<gene>
    <name evidence="1" type="ORF">TIFTF001_055888</name>
</gene>
<protein>
    <submittedName>
        <fullName evidence="1">Uncharacterized protein</fullName>
    </submittedName>
</protein>
<dbReference type="PANTHER" id="PTHR48055">
    <property type="entry name" value="LEUCINE-RICH REPEAT RECEPTOR PROTEIN KINASE EMS1"/>
    <property type="match status" value="1"/>
</dbReference>
<reference evidence="1" key="1">
    <citation type="submission" date="2023-07" db="EMBL/GenBank/DDBJ databases">
        <title>draft genome sequence of fig (Ficus carica).</title>
        <authorList>
            <person name="Takahashi T."/>
            <person name="Nishimura K."/>
        </authorList>
    </citation>
    <scope>NUCLEOTIDE SEQUENCE</scope>
</reference>
<name>A0AA88EK18_FICCA</name>
<proteinExistence type="predicted"/>
<comment type="caution">
    <text evidence="1">The sequence shown here is derived from an EMBL/GenBank/DDBJ whole genome shotgun (WGS) entry which is preliminary data.</text>
</comment>
<evidence type="ECO:0000313" key="2">
    <source>
        <dbReference type="Proteomes" id="UP001187192"/>
    </source>
</evidence>
<dbReference type="PANTHER" id="PTHR48055:SF55">
    <property type="entry name" value="PROTEIN KINASE DOMAIN-CONTAINING PROTEIN"/>
    <property type="match status" value="1"/>
</dbReference>
<organism evidence="1 2">
    <name type="scientific">Ficus carica</name>
    <name type="common">Common fig</name>
    <dbReference type="NCBI Taxonomy" id="3494"/>
    <lineage>
        <taxon>Eukaryota</taxon>
        <taxon>Viridiplantae</taxon>
        <taxon>Streptophyta</taxon>
        <taxon>Embryophyta</taxon>
        <taxon>Tracheophyta</taxon>
        <taxon>Spermatophyta</taxon>
        <taxon>Magnoliopsida</taxon>
        <taxon>eudicotyledons</taxon>
        <taxon>Gunneridae</taxon>
        <taxon>Pentapetalae</taxon>
        <taxon>rosids</taxon>
        <taxon>fabids</taxon>
        <taxon>Rosales</taxon>
        <taxon>Moraceae</taxon>
        <taxon>Ficeae</taxon>
        <taxon>Ficus</taxon>
    </lineage>
</organism>
<dbReference type="GO" id="GO:0016020">
    <property type="term" value="C:membrane"/>
    <property type="evidence" value="ECO:0007669"/>
    <property type="project" value="TreeGrafter"/>
</dbReference>
<dbReference type="InterPro" id="IPR051564">
    <property type="entry name" value="LRR_receptor-like_kinase"/>
</dbReference>
<dbReference type="Proteomes" id="UP001187192">
    <property type="component" value="Unassembled WGS sequence"/>
</dbReference>
<accession>A0AA88EK18</accession>
<keyword evidence="2" id="KW-1185">Reference proteome</keyword>
<dbReference type="InterPro" id="IPR011009">
    <property type="entry name" value="Kinase-like_dom_sf"/>
</dbReference>
<evidence type="ECO:0000313" key="1">
    <source>
        <dbReference type="EMBL" id="GMN70844.1"/>
    </source>
</evidence>
<dbReference type="Gene3D" id="1.10.510.10">
    <property type="entry name" value="Transferase(Phosphotransferase) domain 1"/>
    <property type="match status" value="1"/>
</dbReference>